<comment type="caution">
    <text evidence="9">The sequence shown here is derived from an EMBL/GenBank/DDBJ whole genome shotgun (WGS) entry which is preliminary data.</text>
</comment>
<reference evidence="9 10" key="1">
    <citation type="submission" date="2018-07" db="EMBL/GenBank/DDBJ databases">
        <title>Genomic Encyclopedia of Type Strains, Phase III (KMG-III): the genomes of soil and plant-associated and newly described type strains.</title>
        <authorList>
            <person name="Whitman W."/>
        </authorList>
    </citation>
    <scope>NUCLEOTIDE SEQUENCE [LARGE SCALE GENOMIC DNA]</scope>
    <source>
        <strain evidence="9 10">CECT 7287</strain>
    </source>
</reference>
<dbReference type="SUPFAM" id="SSF55874">
    <property type="entry name" value="ATPase domain of HSP90 chaperone/DNA topoisomerase II/histidine kinase"/>
    <property type="match status" value="1"/>
</dbReference>
<evidence type="ECO:0000256" key="5">
    <source>
        <dbReference type="ARBA" id="ARBA00022777"/>
    </source>
</evidence>
<dbReference type="CDD" id="cd06225">
    <property type="entry name" value="HAMP"/>
    <property type="match status" value="1"/>
</dbReference>
<dbReference type="InterPro" id="IPR003594">
    <property type="entry name" value="HATPase_dom"/>
</dbReference>
<dbReference type="EMBL" id="QRDZ01000012">
    <property type="protein sequence ID" value="RED76405.1"/>
    <property type="molecule type" value="Genomic_DNA"/>
</dbReference>
<dbReference type="GO" id="GO:0000155">
    <property type="term" value="F:phosphorelay sensor kinase activity"/>
    <property type="evidence" value="ECO:0007669"/>
    <property type="project" value="InterPro"/>
</dbReference>
<dbReference type="PANTHER" id="PTHR34220:SF7">
    <property type="entry name" value="SENSOR HISTIDINE KINASE YPDA"/>
    <property type="match status" value="1"/>
</dbReference>
<dbReference type="InterPro" id="IPR010559">
    <property type="entry name" value="Sig_transdc_His_kin_internal"/>
</dbReference>
<evidence type="ECO:0000256" key="7">
    <source>
        <dbReference type="SAM" id="Phobius"/>
    </source>
</evidence>
<dbReference type="Gene3D" id="3.30.565.10">
    <property type="entry name" value="Histidine kinase-like ATPase, C-terminal domain"/>
    <property type="match status" value="1"/>
</dbReference>
<dbReference type="RefSeq" id="WP_116061695.1">
    <property type="nucleotide sequence ID" value="NZ_QRDZ01000012.1"/>
</dbReference>
<name>A0A3D9JR08_9BACL</name>
<keyword evidence="2" id="KW-1003">Cell membrane</keyword>
<evidence type="ECO:0000256" key="4">
    <source>
        <dbReference type="ARBA" id="ARBA00022679"/>
    </source>
</evidence>
<dbReference type="CDD" id="cd18774">
    <property type="entry name" value="PDC2_HK_sensor"/>
    <property type="match status" value="1"/>
</dbReference>
<keyword evidence="7" id="KW-0812">Transmembrane</keyword>
<keyword evidence="6 7" id="KW-0472">Membrane</keyword>
<keyword evidence="3" id="KW-0597">Phosphoprotein</keyword>
<keyword evidence="5 9" id="KW-0418">Kinase</keyword>
<keyword evidence="10" id="KW-1185">Reference proteome</keyword>
<gene>
    <name evidence="9" type="ORF">DFP98_112123</name>
</gene>
<evidence type="ECO:0000256" key="3">
    <source>
        <dbReference type="ARBA" id="ARBA00022553"/>
    </source>
</evidence>
<evidence type="ECO:0000256" key="1">
    <source>
        <dbReference type="ARBA" id="ARBA00004651"/>
    </source>
</evidence>
<dbReference type="InterPro" id="IPR050640">
    <property type="entry name" value="Bact_2-comp_sensor_kinase"/>
</dbReference>
<dbReference type="OrthoDB" id="9809348at2"/>
<dbReference type="PROSITE" id="PS50885">
    <property type="entry name" value="HAMP"/>
    <property type="match status" value="1"/>
</dbReference>
<evidence type="ECO:0000259" key="8">
    <source>
        <dbReference type="PROSITE" id="PS50885"/>
    </source>
</evidence>
<dbReference type="Proteomes" id="UP000256977">
    <property type="component" value="Unassembled WGS sequence"/>
</dbReference>
<evidence type="ECO:0000256" key="2">
    <source>
        <dbReference type="ARBA" id="ARBA00022475"/>
    </source>
</evidence>
<dbReference type="Gene3D" id="6.10.340.10">
    <property type="match status" value="1"/>
</dbReference>
<evidence type="ECO:0000313" key="9">
    <source>
        <dbReference type="EMBL" id="RED76405.1"/>
    </source>
</evidence>
<dbReference type="InterPro" id="IPR003660">
    <property type="entry name" value="HAMP_dom"/>
</dbReference>
<protein>
    <submittedName>
        <fullName evidence="9">Histidine kinase/DNA gyrase B/HSP90-like ATPase</fullName>
    </submittedName>
</protein>
<feature type="transmembrane region" description="Helical" evidence="7">
    <location>
        <begin position="297"/>
        <end position="317"/>
    </location>
</feature>
<sequence length="592" mass="66296">MMKGWMIGGSVRSQILILLLVFIITPTTIISVFTIDKFSKMIHRNGMDMMETALEHSKENLSSFMEGAADAALLIMTNPAIIDPILKTNWTGNVQQKISASNLLEKQFYELKIHGIRAKEIAIVSASGDRTYAGANTFLPGQDTDWLEDVDRLDGKPYWGSYDHNGKYIFVARKVKQFIKAEEAFRPLGVVLIAFSERDFSSINSAVNLANGSEILISDRNGRMISGSDEAAVGQTLASGSFAQAADGVQLDLTGVYEPGTGSRLTVYDALPNSDWNLIVSSPFEETQQTQQGIKRVIMLSTGLCVVGAFLLAALLAHRMTLPLKRLSKEVKQRITNGDFSFWPTPVHVRQDEIAGLGQGFYRLVADLNETKNRIHQVELMKREAEFDAMKSKIKPHFLYNALESVRMLAIVNKDPGTAEMIKALGHLFRYIISDQKERTTLADELSYLISYIKLQKLRYEDRLDVRIEVPDSLQDIAILKLVLQPLVENAIEHGINRRRGARLISITAGDDGDDVRIRIWDDGAGIARDRLEEIQRSLDDPSTDKDHIGLINVHRRLRLYFGEPYGLSIDSVQHSYTSVNVRIPCKRQIGT</sequence>
<dbReference type="PANTHER" id="PTHR34220">
    <property type="entry name" value="SENSOR HISTIDINE KINASE YPDA"/>
    <property type="match status" value="1"/>
</dbReference>
<evidence type="ECO:0000313" key="10">
    <source>
        <dbReference type="Proteomes" id="UP000256977"/>
    </source>
</evidence>
<comment type="subcellular location">
    <subcellularLocation>
        <location evidence="1">Cell membrane</location>
        <topology evidence="1">Multi-pass membrane protein</topology>
    </subcellularLocation>
</comment>
<dbReference type="AlphaFoldDB" id="A0A3D9JR08"/>
<feature type="domain" description="HAMP" evidence="8">
    <location>
        <begin position="318"/>
        <end position="373"/>
    </location>
</feature>
<dbReference type="InterPro" id="IPR036890">
    <property type="entry name" value="HATPase_C_sf"/>
</dbReference>
<dbReference type="SMART" id="SM00387">
    <property type="entry name" value="HATPase_c"/>
    <property type="match status" value="1"/>
</dbReference>
<proteinExistence type="predicted"/>
<evidence type="ECO:0000256" key="6">
    <source>
        <dbReference type="ARBA" id="ARBA00023136"/>
    </source>
</evidence>
<keyword evidence="7" id="KW-1133">Transmembrane helix</keyword>
<dbReference type="GO" id="GO:0005886">
    <property type="term" value="C:plasma membrane"/>
    <property type="evidence" value="ECO:0007669"/>
    <property type="project" value="UniProtKB-SubCell"/>
</dbReference>
<organism evidence="9 10">
    <name type="scientific">Cohnella phaseoli</name>
    <dbReference type="NCBI Taxonomy" id="456490"/>
    <lineage>
        <taxon>Bacteria</taxon>
        <taxon>Bacillati</taxon>
        <taxon>Bacillota</taxon>
        <taxon>Bacilli</taxon>
        <taxon>Bacillales</taxon>
        <taxon>Paenibacillaceae</taxon>
        <taxon>Cohnella</taxon>
    </lineage>
</organism>
<dbReference type="Pfam" id="PF06580">
    <property type="entry name" value="His_kinase"/>
    <property type="match status" value="1"/>
</dbReference>
<keyword evidence="4" id="KW-0808">Transferase</keyword>
<accession>A0A3D9JR08</accession>
<dbReference type="Pfam" id="PF02518">
    <property type="entry name" value="HATPase_c"/>
    <property type="match status" value="1"/>
</dbReference>